<organism evidence="1 2">
    <name type="scientific">Neptunitalea lumnitzerae</name>
    <dbReference type="NCBI Taxonomy" id="2965509"/>
    <lineage>
        <taxon>Bacteria</taxon>
        <taxon>Pseudomonadati</taxon>
        <taxon>Bacteroidota</taxon>
        <taxon>Flavobacteriia</taxon>
        <taxon>Flavobacteriales</taxon>
        <taxon>Flavobacteriaceae</taxon>
        <taxon>Neptunitalea</taxon>
    </lineage>
</organism>
<dbReference type="Proteomes" id="UP001143543">
    <property type="component" value="Unassembled WGS sequence"/>
</dbReference>
<comment type="caution">
    <text evidence="1">The sequence shown here is derived from an EMBL/GenBank/DDBJ whole genome shotgun (WGS) entry which is preliminary data.</text>
</comment>
<gene>
    <name evidence="1" type="ORF">Y10_06180</name>
</gene>
<evidence type="ECO:0000313" key="1">
    <source>
        <dbReference type="EMBL" id="GLB48250.1"/>
    </source>
</evidence>
<keyword evidence="2" id="KW-1185">Reference proteome</keyword>
<evidence type="ECO:0000313" key="2">
    <source>
        <dbReference type="Proteomes" id="UP001143543"/>
    </source>
</evidence>
<sequence length="171" mass="18861">MKKPVGLENNEISIGTAVDRISRYANTMTAIVDIYNEGKPEEERLPTDFVKGFWIPKDDIEGLYNMAAELRKLSAISGDVNGCRVYLGMDENYQMTLSINATEFGSEVIDDVEVELSKDIIVDGLVAENGVGLDETSTGIFDFIEPCPENCDPNSVLMEPYATDGECKDCK</sequence>
<protein>
    <submittedName>
        <fullName evidence="1">Uncharacterized protein</fullName>
    </submittedName>
</protein>
<name>A0ABQ5MFS4_9FLAO</name>
<proteinExistence type="predicted"/>
<accession>A0ABQ5MFS4</accession>
<reference evidence="1" key="1">
    <citation type="submission" date="2022-07" db="EMBL/GenBank/DDBJ databases">
        <title>Taxonomy of Novel Oxalotrophic and Methylotrophic Bacteria.</title>
        <authorList>
            <person name="Sahin N."/>
            <person name="Tani A."/>
        </authorList>
    </citation>
    <scope>NUCLEOTIDE SEQUENCE</scope>
    <source>
        <strain evidence="1">Y10</strain>
    </source>
</reference>
<dbReference type="EMBL" id="BRVO01000001">
    <property type="protein sequence ID" value="GLB48250.1"/>
    <property type="molecule type" value="Genomic_DNA"/>
</dbReference>
<dbReference type="RefSeq" id="WP_281763902.1">
    <property type="nucleotide sequence ID" value="NZ_BRVO01000001.1"/>
</dbReference>